<feature type="domain" description="Mitochondrial splicing suppressor 51 zinc-finger" evidence="1">
    <location>
        <begin position="77"/>
        <end position="135"/>
    </location>
</feature>
<feature type="domain" description="Mitochondrial splicing suppressor 51-like C-terminal" evidence="2">
    <location>
        <begin position="190"/>
        <end position="450"/>
    </location>
</feature>
<dbReference type="PANTHER" id="PTHR28069:SF1">
    <property type="entry name" value="PROTEIN MSS51, MITOCHONDRIAL"/>
    <property type="match status" value="1"/>
</dbReference>
<sequence>MISSTARLLPGLRCRHALRIRPVPAYSRTIFGLFRRPKKPAEPVPILSDDNLFHPLSKSPFPAVVARSEAIQTLAPCPVCAAAHTHVQAQPKAVKFECPDCGWPTHCSDEHWKEDVEHQKYCSRLREANEDEHDLRSGRRMREFEMPGPQGYEEAVSLANWDVFWYTRGFASMDTERSRRHASKLLTYPITIGGALHQHSGMTLNNQRVTPEGSRSLAAIRSTLHVPPGAPETEEAAVGKPQVRIFILGARAESSLPPHVWEQLTMLFPSTHFHLFFIGPQVSLPKPPDEKPTYLPNVYQPPTPNPIERLRHTRSSLQRYGVPSYTVPYTPQLTITGMQANYADIHAQFQHTLDPYSDVFFFFSPGFGFPSPDSFAENNEPLLQIASPTEWGPVLPMLLASKCPIFVTGFSPTDVERDVRSLSVAPEVAGEFEWVITPGPNAFGSEKWEVADFDPRVMVKTNWGIWGIRGKSRDVQEERSIFSSFLS</sequence>
<dbReference type="Proteomes" id="UP000054270">
    <property type="component" value="Unassembled WGS sequence"/>
</dbReference>
<evidence type="ECO:0000259" key="2">
    <source>
        <dbReference type="Pfam" id="PF20179"/>
    </source>
</evidence>
<reference evidence="4" key="1">
    <citation type="submission" date="2014-04" db="EMBL/GenBank/DDBJ databases">
        <title>Evolutionary Origins and Diversification of the Mycorrhizal Mutualists.</title>
        <authorList>
            <consortium name="DOE Joint Genome Institute"/>
            <consortium name="Mycorrhizal Genomics Consortium"/>
            <person name="Kohler A."/>
            <person name="Kuo A."/>
            <person name="Nagy L.G."/>
            <person name="Floudas D."/>
            <person name="Copeland A."/>
            <person name="Barry K.W."/>
            <person name="Cichocki N."/>
            <person name="Veneault-Fourrey C."/>
            <person name="LaButti K."/>
            <person name="Lindquist E.A."/>
            <person name="Lipzen A."/>
            <person name="Lundell T."/>
            <person name="Morin E."/>
            <person name="Murat C."/>
            <person name="Riley R."/>
            <person name="Ohm R."/>
            <person name="Sun H."/>
            <person name="Tunlid A."/>
            <person name="Henrissat B."/>
            <person name="Grigoriev I.V."/>
            <person name="Hibbett D.S."/>
            <person name="Martin F."/>
        </authorList>
    </citation>
    <scope>NUCLEOTIDE SEQUENCE [LARGE SCALE GENOMIC DNA]</scope>
    <source>
        <strain evidence="4">FD-334 SS-4</strain>
    </source>
</reference>
<protein>
    <submittedName>
        <fullName evidence="3">Uncharacterized protein</fullName>
    </submittedName>
</protein>
<evidence type="ECO:0000259" key="1">
    <source>
        <dbReference type="Pfam" id="PF13824"/>
    </source>
</evidence>
<dbReference type="STRING" id="945553.A0A0D2KV68"/>
<keyword evidence="4" id="KW-1185">Reference proteome</keyword>
<dbReference type="OMA" id="CSEEHWA"/>
<dbReference type="EMBL" id="KN817587">
    <property type="protein sequence ID" value="KJA18567.1"/>
    <property type="molecule type" value="Genomic_DNA"/>
</dbReference>
<name>A0A0D2KV68_HYPSF</name>
<gene>
    <name evidence="3" type="ORF">HYPSUDRAFT_190780</name>
</gene>
<organism evidence="3 4">
    <name type="scientific">Hypholoma sublateritium (strain FD-334 SS-4)</name>
    <dbReference type="NCBI Taxonomy" id="945553"/>
    <lineage>
        <taxon>Eukaryota</taxon>
        <taxon>Fungi</taxon>
        <taxon>Dikarya</taxon>
        <taxon>Basidiomycota</taxon>
        <taxon>Agaricomycotina</taxon>
        <taxon>Agaricomycetes</taxon>
        <taxon>Agaricomycetidae</taxon>
        <taxon>Agaricales</taxon>
        <taxon>Agaricineae</taxon>
        <taxon>Strophariaceae</taxon>
        <taxon>Hypholoma</taxon>
    </lineage>
</organism>
<dbReference type="InterPro" id="IPR046824">
    <property type="entry name" value="Mss51-like_C"/>
</dbReference>
<dbReference type="OrthoDB" id="5282002at2759"/>
<evidence type="ECO:0000313" key="4">
    <source>
        <dbReference type="Proteomes" id="UP000054270"/>
    </source>
</evidence>
<accession>A0A0D2KV68</accession>
<dbReference type="Pfam" id="PF20179">
    <property type="entry name" value="MSS51_C"/>
    <property type="match status" value="1"/>
</dbReference>
<proteinExistence type="predicted"/>
<dbReference type="PANTHER" id="PTHR28069">
    <property type="entry name" value="GH20023P"/>
    <property type="match status" value="1"/>
</dbReference>
<dbReference type="Pfam" id="PF13824">
    <property type="entry name" value="zf-Mss51"/>
    <property type="match status" value="1"/>
</dbReference>
<evidence type="ECO:0000313" key="3">
    <source>
        <dbReference type="EMBL" id="KJA18567.1"/>
    </source>
</evidence>
<dbReference type="InterPro" id="IPR032717">
    <property type="entry name" value="Mss51_Znf"/>
</dbReference>
<dbReference type="AlphaFoldDB" id="A0A0D2KV68"/>